<protein>
    <submittedName>
        <fullName evidence="1">Uncharacterized protein</fullName>
    </submittedName>
</protein>
<dbReference type="AlphaFoldDB" id="A0A011MA45"/>
<dbReference type="STRING" id="1454001.AW08_02498"/>
<dbReference type="Proteomes" id="UP000020218">
    <property type="component" value="Unassembled WGS sequence"/>
</dbReference>
<name>A0A011MA45_9PROT</name>
<reference evidence="1" key="1">
    <citation type="submission" date="2014-02" db="EMBL/GenBank/DDBJ databases">
        <title>Expanding our view of genomic diversity in Candidatus Accumulibacter clades.</title>
        <authorList>
            <person name="Skennerton C.T."/>
            <person name="Barr J.J."/>
            <person name="Slater F.R."/>
            <person name="Bond P.L."/>
            <person name="Tyson G.W."/>
        </authorList>
    </citation>
    <scope>NUCLEOTIDE SEQUENCE [LARGE SCALE GENOMIC DNA]</scope>
</reference>
<organism evidence="1 2">
    <name type="scientific">Candidatus Accumulibacter adjunctus</name>
    <dbReference type="NCBI Taxonomy" id="1454001"/>
    <lineage>
        <taxon>Bacteria</taxon>
        <taxon>Pseudomonadati</taxon>
        <taxon>Pseudomonadota</taxon>
        <taxon>Betaproteobacteria</taxon>
        <taxon>Candidatus Accumulibacter</taxon>
    </lineage>
</organism>
<evidence type="ECO:0000313" key="1">
    <source>
        <dbReference type="EMBL" id="EXI66593.1"/>
    </source>
</evidence>
<accession>A0A011MA45</accession>
<evidence type="ECO:0000313" key="2">
    <source>
        <dbReference type="Proteomes" id="UP000020218"/>
    </source>
</evidence>
<gene>
    <name evidence="1" type="ORF">AW08_02498</name>
</gene>
<dbReference type="PATRIC" id="fig|1454001.3.peg.2553"/>
<comment type="caution">
    <text evidence="1">The sequence shown here is derived from an EMBL/GenBank/DDBJ whole genome shotgun (WGS) entry which is preliminary data.</text>
</comment>
<proteinExistence type="predicted"/>
<keyword evidence="2" id="KW-1185">Reference proteome</keyword>
<sequence length="284" mass="30084">MSRFQAERLLLGCTAESAVVLAGDEAAACQVLAQMSFDPQPQAALTTLCAALSELKPTPTASVARRTELHVTVDDGLTRSFVVTPPSGARGLHELRAAAAARFAMLYGEPAEHWLLAADWQASTPFIACALPQQLCKEFDRLARTNRWQLGSVCPALVRSWNEDPLAVPGDGWLIVGFGLTLTLAHTGNAQPIALRSLRLPAAPGLADLATLLEQERLRTPLPAAAHGGQRLLWTGAADWLPETASVAGLASRTVACGRHASPLRNLPEACRVAAQLALAGARQ</sequence>
<dbReference type="EMBL" id="JFAX01000014">
    <property type="protein sequence ID" value="EXI66593.1"/>
    <property type="molecule type" value="Genomic_DNA"/>
</dbReference>